<gene>
    <name evidence="2" type="ORF">ACFO3P_12590</name>
</gene>
<proteinExistence type="predicted"/>
<dbReference type="Proteomes" id="UP001595988">
    <property type="component" value="Unassembled WGS sequence"/>
</dbReference>
<name>A0ABV9JZC2_9BACI</name>
<dbReference type="PANTHER" id="PTHR34448">
    <property type="entry name" value="AMINOPEPTIDASE"/>
    <property type="match status" value="1"/>
</dbReference>
<protein>
    <submittedName>
        <fullName evidence="2">Aminopeptidase</fullName>
    </submittedName>
</protein>
<dbReference type="SUPFAM" id="SSF144052">
    <property type="entry name" value="Thermophilic metalloprotease-like"/>
    <property type="match status" value="1"/>
</dbReference>
<dbReference type="GO" id="GO:0004177">
    <property type="term" value="F:aminopeptidase activity"/>
    <property type="evidence" value="ECO:0007669"/>
    <property type="project" value="UniProtKB-KW"/>
</dbReference>
<organism evidence="2 3">
    <name type="scientific">Oceanobacillus aidingensis</name>
    <dbReference type="NCBI Taxonomy" id="645964"/>
    <lineage>
        <taxon>Bacteria</taxon>
        <taxon>Bacillati</taxon>
        <taxon>Bacillota</taxon>
        <taxon>Bacilli</taxon>
        <taxon>Bacillales</taxon>
        <taxon>Bacillaceae</taxon>
        <taxon>Oceanobacillus</taxon>
    </lineage>
</organism>
<dbReference type="PANTHER" id="PTHR34448:SF1">
    <property type="entry name" value="BLL6088 PROTEIN"/>
    <property type="match status" value="1"/>
</dbReference>
<keyword evidence="2" id="KW-0031">Aminopeptidase</keyword>
<accession>A0ABV9JZC2</accession>
<keyword evidence="2" id="KW-0645">Protease</keyword>
<evidence type="ECO:0000313" key="2">
    <source>
        <dbReference type="EMBL" id="MFC4663016.1"/>
    </source>
</evidence>
<dbReference type="InterPro" id="IPR052170">
    <property type="entry name" value="M29_Exopeptidase"/>
</dbReference>
<dbReference type="Pfam" id="PF02073">
    <property type="entry name" value="Peptidase_M29"/>
    <property type="match status" value="1"/>
</dbReference>
<dbReference type="InterPro" id="IPR000787">
    <property type="entry name" value="Peptidase_M29"/>
</dbReference>
<evidence type="ECO:0000256" key="1">
    <source>
        <dbReference type="ARBA" id="ARBA00022723"/>
    </source>
</evidence>
<sequence length="307" mass="33019">MNSFQQTVAKLMKNNVFAEKDTIILVVTDRSTEALGKKFNEALEQDGWNTNLQIMSDRSKSGEEPSEAISEAMLSYDLVFCLTKHSLTHTAARKNANAHGVSVITMPGITEDMILQGAMSADYKRVEKETNEMTAKLTKAKAVTITTGKEKNLKLRIPLEGRDGIASTGIFRGKTASGNLPSGEAYIAPVEGLAEGKIEINGSMAGIGLVDGPVVLTVEKGRLVQATGEQGELLLTLLGEGNGRLAAELGIGTNHAARITGNILEDEKAYETVHVAFGSNHTFGGMNKADVHIDCVTKKPQLDWEFE</sequence>
<comment type="caution">
    <text evidence="2">The sequence shown here is derived from an EMBL/GenBank/DDBJ whole genome shotgun (WGS) entry which is preliminary data.</text>
</comment>
<reference evidence="3" key="1">
    <citation type="journal article" date="2019" name="Int. J. Syst. Evol. Microbiol.">
        <title>The Global Catalogue of Microorganisms (GCM) 10K type strain sequencing project: providing services to taxonomists for standard genome sequencing and annotation.</title>
        <authorList>
            <consortium name="The Broad Institute Genomics Platform"/>
            <consortium name="The Broad Institute Genome Sequencing Center for Infectious Disease"/>
            <person name="Wu L."/>
            <person name="Ma J."/>
        </authorList>
    </citation>
    <scope>NUCLEOTIDE SEQUENCE [LARGE SCALE GENOMIC DNA]</scope>
    <source>
        <strain evidence="3">CCUG 37257</strain>
    </source>
</reference>
<dbReference type="RefSeq" id="WP_289585445.1">
    <property type="nucleotide sequence ID" value="NZ_JBHSFT010000019.1"/>
</dbReference>
<keyword evidence="2" id="KW-0378">Hydrolase</keyword>
<evidence type="ECO:0000313" key="3">
    <source>
        <dbReference type="Proteomes" id="UP001595988"/>
    </source>
</evidence>
<dbReference type="EMBL" id="JBHSFT010000019">
    <property type="protein sequence ID" value="MFC4663016.1"/>
    <property type="molecule type" value="Genomic_DNA"/>
</dbReference>
<keyword evidence="3" id="KW-1185">Reference proteome</keyword>
<keyword evidence="1" id="KW-0479">Metal-binding</keyword>